<evidence type="ECO:0000256" key="1">
    <source>
        <dbReference type="ARBA" id="ARBA00004651"/>
    </source>
</evidence>
<dbReference type="InterPro" id="IPR052702">
    <property type="entry name" value="MscS-like_channel"/>
</dbReference>
<dbReference type="SUPFAM" id="SSF82689">
    <property type="entry name" value="Mechanosensitive channel protein MscS (YggB), C-terminal domain"/>
    <property type="match status" value="1"/>
</dbReference>
<evidence type="ECO:0000256" key="2">
    <source>
        <dbReference type="ARBA" id="ARBA00008017"/>
    </source>
</evidence>
<feature type="transmembrane region" description="Helical" evidence="7">
    <location>
        <begin position="142"/>
        <end position="159"/>
    </location>
</feature>
<dbReference type="Pfam" id="PF21082">
    <property type="entry name" value="MS_channel_3rd"/>
    <property type="match status" value="1"/>
</dbReference>
<keyword evidence="11" id="KW-1185">Reference proteome</keyword>
<dbReference type="InterPro" id="IPR006685">
    <property type="entry name" value="MscS_channel_2nd"/>
</dbReference>
<dbReference type="SUPFAM" id="SSF82861">
    <property type="entry name" value="Mechanosensitive channel protein MscS (YggB), transmembrane region"/>
    <property type="match status" value="1"/>
</dbReference>
<dbReference type="InterPro" id="IPR049278">
    <property type="entry name" value="MS_channel_C"/>
</dbReference>
<dbReference type="PANTHER" id="PTHR30347:SF1">
    <property type="entry name" value="MECHANOSENSITIVE CHANNEL MSCK"/>
    <property type="match status" value="1"/>
</dbReference>
<proteinExistence type="inferred from homology"/>
<dbReference type="GO" id="GO:0005886">
    <property type="term" value="C:plasma membrane"/>
    <property type="evidence" value="ECO:0007669"/>
    <property type="project" value="UniProtKB-SubCell"/>
</dbReference>
<dbReference type="RefSeq" id="WP_091771671.1">
    <property type="nucleotide sequence ID" value="NZ_FNHG01000021.1"/>
</dbReference>
<feature type="domain" description="Mechanosensitive ion channel MscS C-terminal" evidence="9">
    <location>
        <begin position="349"/>
        <end position="431"/>
    </location>
</feature>
<evidence type="ECO:0000256" key="5">
    <source>
        <dbReference type="ARBA" id="ARBA00022989"/>
    </source>
</evidence>
<dbReference type="InterPro" id="IPR010920">
    <property type="entry name" value="LSM_dom_sf"/>
</dbReference>
<comment type="similarity">
    <text evidence="2">Belongs to the MscS (TC 1.A.23) family.</text>
</comment>
<evidence type="ECO:0000259" key="9">
    <source>
        <dbReference type="Pfam" id="PF21082"/>
    </source>
</evidence>
<evidence type="ECO:0000313" key="11">
    <source>
        <dbReference type="Proteomes" id="UP000199759"/>
    </source>
</evidence>
<reference evidence="10 11" key="1">
    <citation type="submission" date="2016-10" db="EMBL/GenBank/DDBJ databases">
        <authorList>
            <person name="de Groot N.N."/>
        </authorList>
    </citation>
    <scope>NUCLEOTIDE SEQUENCE [LARGE SCALE GENOMIC DNA]</scope>
    <source>
        <strain evidence="10 11">DSM 16077</strain>
    </source>
</reference>
<evidence type="ECO:0000259" key="8">
    <source>
        <dbReference type="Pfam" id="PF00924"/>
    </source>
</evidence>
<dbReference type="Proteomes" id="UP000199759">
    <property type="component" value="Unassembled WGS sequence"/>
</dbReference>
<dbReference type="OrthoDB" id="9799209at2"/>
<evidence type="ECO:0000256" key="3">
    <source>
        <dbReference type="ARBA" id="ARBA00022475"/>
    </source>
</evidence>
<dbReference type="Gene3D" id="1.10.287.1260">
    <property type="match status" value="1"/>
</dbReference>
<organism evidence="10 11">
    <name type="scientific">Maricaulis salignorans</name>
    <dbReference type="NCBI Taxonomy" id="144026"/>
    <lineage>
        <taxon>Bacteria</taxon>
        <taxon>Pseudomonadati</taxon>
        <taxon>Pseudomonadota</taxon>
        <taxon>Alphaproteobacteria</taxon>
        <taxon>Maricaulales</taxon>
        <taxon>Maricaulaceae</taxon>
        <taxon>Maricaulis</taxon>
    </lineage>
</organism>
<dbReference type="SUPFAM" id="SSF50182">
    <property type="entry name" value="Sm-like ribonucleoproteins"/>
    <property type="match status" value="1"/>
</dbReference>
<feature type="transmembrane region" description="Helical" evidence="7">
    <location>
        <begin position="250"/>
        <end position="270"/>
    </location>
</feature>
<dbReference type="PANTHER" id="PTHR30347">
    <property type="entry name" value="POTASSIUM CHANNEL RELATED"/>
    <property type="match status" value="1"/>
</dbReference>
<name>A0A1G9VZ88_9PROT</name>
<feature type="transmembrane region" description="Helical" evidence="7">
    <location>
        <begin position="39"/>
        <end position="60"/>
    </location>
</feature>
<feature type="transmembrane region" description="Helical" evidence="7">
    <location>
        <begin position="80"/>
        <end position="104"/>
    </location>
</feature>
<feature type="transmembrane region" description="Helical" evidence="7">
    <location>
        <begin position="110"/>
        <end position="130"/>
    </location>
</feature>
<dbReference type="Gene3D" id="3.30.70.100">
    <property type="match status" value="1"/>
</dbReference>
<accession>A0A1G9VZ88</accession>
<dbReference type="InterPro" id="IPR023408">
    <property type="entry name" value="MscS_beta-dom_sf"/>
</dbReference>
<keyword evidence="3" id="KW-1003">Cell membrane</keyword>
<evidence type="ECO:0000313" key="10">
    <source>
        <dbReference type="EMBL" id="SDM77453.1"/>
    </source>
</evidence>
<comment type="subcellular location">
    <subcellularLocation>
        <location evidence="1">Cell membrane</location>
        <topology evidence="1">Multi-pass membrane protein</topology>
    </subcellularLocation>
</comment>
<dbReference type="STRING" id="144026.SAMN04488568_12152"/>
<keyword evidence="5 7" id="KW-1133">Transmembrane helix</keyword>
<dbReference type="InterPro" id="IPR011066">
    <property type="entry name" value="MscS_channel_C_sf"/>
</dbReference>
<dbReference type="Gene3D" id="2.30.30.60">
    <property type="match status" value="1"/>
</dbReference>
<dbReference type="AlphaFoldDB" id="A0A1G9VZ88"/>
<keyword evidence="6 7" id="KW-0472">Membrane</keyword>
<evidence type="ECO:0000256" key="6">
    <source>
        <dbReference type="ARBA" id="ARBA00023136"/>
    </source>
</evidence>
<keyword evidence="4 7" id="KW-0812">Transmembrane</keyword>
<sequence length="456" mass="49721">MIQTQDDSALDDLVPVEVLQEHLLAVWHWFLQAMLNLDIALQIGLIAAAIIPALMFGPRLRRLVEHHTASRIRTGLARRLLSAALALATPLALLMVLATIRIVLGSLDRPYGLIDAAMSLMSAWLVIRAVTLIIRSKFWSNVAFYVIWPVAALDVFGLLDDVVIQLQALAIPLGETADGAPVDLSLFDILRTVIYFAALFWLASLAGRAVNAQLEKAEEISPAFRALIAKVLGFVLPVAALLIALQLTGFNIATLAIFSGAVGIGVGLGLQKTVANFAAGFTLLADKSIKPGDALEIDGTFGWVTEMQSRYVSIRTRDGTEMLIPNERFIVEGVINWSKSDRAVRVHAPFGVSYATEDVELVQRVAIEAAQSVERVLADKTPVCNLMGYGASSVDFDLRFWITDPENGLSNIRSAVNVALWKAFKAHDIEFPFPQLDIHVKELPRSRTGARIASPD</sequence>
<evidence type="ECO:0000256" key="4">
    <source>
        <dbReference type="ARBA" id="ARBA00022692"/>
    </source>
</evidence>
<feature type="transmembrane region" description="Helical" evidence="7">
    <location>
        <begin position="223"/>
        <end position="244"/>
    </location>
</feature>
<feature type="domain" description="Mechanosensitive ion channel MscS" evidence="8">
    <location>
        <begin position="273"/>
        <end position="339"/>
    </location>
</feature>
<dbReference type="InterPro" id="IPR011014">
    <property type="entry name" value="MscS_channel_TM-2"/>
</dbReference>
<dbReference type="EMBL" id="FNHG01000021">
    <property type="protein sequence ID" value="SDM77453.1"/>
    <property type="molecule type" value="Genomic_DNA"/>
</dbReference>
<protein>
    <submittedName>
        <fullName evidence="10">Mechanosensitive ion channel</fullName>
    </submittedName>
</protein>
<evidence type="ECO:0000256" key="7">
    <source>
        <dbReference type="SAM" id="Phobius"/>
    </source>
</evidence>
<dbReference type="Pfam" id="PF00924">
    <property type="entry name" value="MS_channel_2nd"/>
    <property type="match status" value="1"/>
</dbReference>
<gene>
    <name evidence="10" type="ORF">SAMN04488568_12152</name>
</gene>
<dbReference type="GO" id="GO:0008381">
    <property type="term" value="F:mechanosensitive monoatomic ion channel activity"/>
    <property type="evidence" value="ECO:0007669"/>
    <property type="project" value="UniProtKB-ARBA"/>
</dbReference>
<feature type="transmembrane region" description="Helical" evidence="7">
    <location>
        <begin position="193"/>
        <end position="211"/>
    </location>
</feature>